<sequence length="351" mass="40043">MYRSFLRCDDPKGVVECGTIKKYRTRSHKVKDKTRIQKTGENLETSLSLMNKRYKEENKVPKGCDGNLIDPSSYRDIMCDEKSEDIAEGRKNQMKNQSPIIEPEPAKLTVEQIRKGEKKKICTEISALEDELLMVCEADAHINKIGEKYKQRKSFSGDDIIMLLKSEHENNAITAYSINADKEGTELKHFLLTCPSFIGHAKKLFNLEVDCPNTLQKDETIYNMANLRLYLDCAYELTERKSLQESQVVRSFLLACGGSSRLHISVGRLAEEICNGIENLKFYKEHSGEEVFAGNDVFAMMEKDMKCNGEINGMWEKGWRRGFSADEAELVVNKIEILLMSGLIEEIIINL</sequence>
<dbReference type="PANTHER" id="PTHR34282">
    <property type="entry name" value="OS01G0228800 PROTEIN-RELATED"/>
    <property type="match status" value="1"/>
</dbReference>
<dbReference type="AlphaFoldDB" id="A0A0B2SBG0"/>
<accession>A0A0B2SBG0</accession>
<organism evidence="1">
    <name type="scientific">Glycine soja</name>
    <name type="common">Wild soybean</name>
    <dbReference type="NCBI Taxonomy" id="3848"/>
    <lineage>
        <taxon>Eukaryota</taxon>
        <taxon>Viridiplantae</taxon>
        <taxon>Streptophyta</taxon>
        <taxon>Embryophyta</taxon>
        <taxon>Tracheophyta</taxon>
        <taxon>Spermatophyta</taxon>
        <taxon>Magnoliopsida</taxon>
        <taxon>eudicotyledons</taxon>
        <taxon>Gunneridae</taxon>
        <taxon>Pentapetalae</taxon>
        <taxon>rosids</taxon>
        <taxon>fabids</taxon>
        <taxon>Fabales</taxon>
        <taxon>Fabaceae</taxon>
        <taxon>Papilionoideae</taxon>
        <taxon>50 kb inversion clade</taxon>
        <taxon>NPAAA clade</taxon>
        <taxon>indigoferoid/millettioid clade</taxon>
        <taxon>Phaseoleae</taxon>
        <taxon>Glycine</taxon>
        <taxon>Glycine subgen. Soja</taxon>
    </lineage>
</organism>
<evidence type="ECO:0008006" key="2">
    <source>
        <dbReference type="Google" id="ProtNLM"/>
    </source>
</evidence>
<dbReference type="Proteomes" id="UP000053555">
    <property type="component" value="Unassembled WGS sequence"/>
</dbReference>
<proteinExistence type="predicted"/>
<name>A0A0B2SBG0_GLYSO</name>
<reference evidence="1" key="1">
    <citation type="submission" date="2014-07" db="EMBL/GenBank/DDBJ databases">
        <title>Identification of a novel salt tolerance gene in wild soybean by whole-genome sequencing.</title>
        <authorList>
            <person name="Lam H.-M."/>
            <person name="Qi X."/>
            <person name="Li M.-W."/>
            <person name="Liu X."/>
            <person name="Xie M."/>
            <person name="Ni M."/>
            <person name="Xu X."/>
        </authorList>
    </citation>
    <scope>NUCLEOTIDE SEQUENCE [LARGE SCALE GENOMIC DNA]</scope>
    <source>
        <tissue evidence="1">Root</tissue>
    </source>
</reference>
<dbReference type="PANTHER" id="PTHR34282:SF2">
    <property type="entry name" value="DUF3741 DOMAIN-CONTAINING PROTEIN"/>
    <property type="match status" value="1"/>
</dbReference>
<evidence type="ECO:0000313" key="1">
    <source>
        <dbReference type="EMBL" id="KHN41639.1"/>
    </source>
</evidence>
<protein>
    <recommendedName>
        <fullName evidence="2">DUF4378 domain-containing protein</fullName>
    </recommendedName>
</protein>
<dbReference type="EMBL" id="KN644868">
    <property type="protein sequence ID" value="KHN41639.1"/>
    <property type="molecule type" value="Genomic_DNA"/>
</dbReference>
<gene>
    <name evidence="1" type="ORF">glysoja_036383</name>
</gene>